<name>A0A2N9AWC2_METEX</name>
<sequence>MSGLLTSGLATGPGGVVGAILGLVGGGQLDPRDPRLIYVVGVNSPHVAIGTSDLAASVSAAGNLVSQ</sequence>
<protein>
    <submittedName>
        <fullName evidence="1">Putative exporter, TauE/SafE family</fullName>
    </submittedName>
</protein>
<evidence type="ECO:0000313" key="2">
    <source>
        <dbReference type="Proteomes" id="UP000233769"/>
    </source>
</evidence>
<dbReference type="Proteomes" id="UP000233769">
    <property type="component" value="Chromosome tk0001"/>
</dbReference>
<dbReference type="AlphaFoldDB" id="A0A2N9AWC2"/>
<evidence type="ECO:0000313" key="1">
    <source>
        <dbReference type="EMBL" id="SOR31588.1"/>
    </source>
</evidence>
<accession>A0A2N9AWC2</accession>
<reference evidence="2" key="1">
    <citation type="submission" date="2017-10" db="EMBL/GenBank/DDBJ databases">
        <authorList>
            <person name="Regsiter A."/>
            <person name="William W."/>
        </authorList>
    </citation>
    <scope>NUCLEOTIDE SEQUENCE [LARGE SCALE GENOMIC DNA]</scope>
</reference>
<organism evidence="1 2">
    <name type="scientific">Methylorubrum extorquens</name>
    <name type="common">Methylobacterium dichloromethanicum</name>
    <name type="synonym">Methylobacterium extorquens</name>
    <dbReference type="NCBI Taxonomy" id="408"/>
    <lineage>
        <taxon>Bacteria</taxon>
        <taxon>Pseudomonadati</taxon>
        <taxon>Pseudomonadota</taxon>
        <taxon>Alphaproteobacteria</taxon>
        <taxon>Hyphomicrobiales</taxon>
        <taxon>Methylobacteriaceae</taxon>
        <taxon>Methylorubrum</taxon>
    </lineage>
</organism>
<proteinExistence type="predicted"/>
<dbReference type="EMBL" id="LT962688">
    <property type="protein sequence ID" value="SOR31588.1"/>
    <property type="molecule type" value="Genomic_DNA"/>
</dbReference>
<gene>
    <name evidence="1" type="ORF">TK0001_5003</name>
</gene>